<dbReference type="Gene3D" id="2.40.33.20">
    <property type="entry name" value="PK beta-barrel domain-like"/>
    <property type="match status" value="1"/>
</dbReference>
<evidence type="ECO:0000259" key="1">
    <source>
        <dbReference type="PROSITE" id="PS51340"/>
    </source>
</evidence>
<dbReference type="KEGG" id="asr:WL1483_2215"/>
<organism evidence="2 3">
    <name type="scientific">Aeromonas schubertii</name>
    <dbReference type="NCBI Taxonomy" id="652"/>
    <lineage>
        <taxon>Bacteria</taxon>
        <taxon>Pseudomonadati</taxon>
        <taxon>Pseudomonadota</taxon>
        <taxon>Gammaproteobacteria</taxon>
        <taxon>Aeromonadales</taxon>
        <taxon>Aeromonadaceae</taxon>
        <taxon>Aeromonas</taxon>
    </lineage>
</organism>
<gene>
    <name evidence="2" type="ORF">WL1483_2215</name>
</gene>
<dbReference type="EMBL" id="CP013067">
    <property type="protein sequence ID" value="ALP41634.1"/>
    <property type="molecule type" value="Genomic_DNA"/>
</dbReference>
<dbReference type="RefSeq" id="WP_060585106.1">
    <property type="nucleotide sequence ID" value="NZ_CP013067.1"/>
</dbReference>
<proteinExistence type="predicted"/>
<evidence type="ECO:0000313" key="2">
    <source>
        <dbReference type="EMBL" id="ALP41634.1"/>
    </source>
</evidence>
<reference evidence="3" key="1">
    <citation type="submission" date="2015-10" db="EMBL/GenBank/DDBJ databases">
        <title>Complete Genome Sequence of Aeromonas schubertii strain WL1483.</title>
        <authorList>
            <person name="Liu L."/>
        </authorList>
    </citation>
    <scope>NUCLEOTIDE SEQUENCE [LARGE SCALE GENOMIC DNA]</scope>
    <source>
        <strain evidence="3">WL1483</strain>
    </source>
</reference>
<dbReference type="PATRIC" id="fig|652.5.peg.1531"/>
<feature type="domain" description="MOSC" evidence="1">
    <location>
        <begin position="35"/>
        <end position="175"/>
    </location>
</feature>
<evidence type="ECO:0000313" key="3">
    <source>
        <dbReference type="Proteomes" id="UP000058114"/>
    </source>
</evidence>
<name>A0A0S2SIX6_9GAMM</name>
<dbReference type="InterPro" id="IPR011037">
    <property type="entry name" value="Pyrv_Knase-like_insert_dom_sf"/>
</dbReference>
<dbReference type="InterPro" id="IPR005302">
    <property type="entry name" value="MoCF_Sase_C"/>
</dbReference>
<protein>
    <recommendedName>
        <fullName evidence="1">MOSC domain-containing protein</fullName>
    </recommendedName>
</protein>
<dbReference type="GO" id="GO:0030151">
    <property type="term" value="F:molybdenum ion binding"/>
    <property type="evidence" value="ECO:0007669"/>
    <property type="project" value="InterPro"/>
</dbReference>
<accession>A0A0S2SIX6</accession>
<dbReference type="AlphaFoldDB" id="A0A0S2SIX6"/>
<dbReference type="GO" id="GO:0030170">
    <property type="term" value="F:pyridoxal phosphate binding"/>
    <property type="evidence" value="ECO:0007669"/>
    <property type="project" value="InterPro"/>
</dbReference>
<reference evidence="2 3" key="2">
    <citation type="journal article" date="2016" name="Genome Announc.">
        <title>Complete Genome Sequence of the Highly Virulent Aeromonas schubertii Strain WL1483, Isolated from Diseased Snakehead Fish (Channa argus) in China.</title>
        <authorList>
            <person name="Liu L."/>
            <person name="Li N."/>
            <person name="Zhang D."/>
            <person name="Fu X."/>
            <person name="Shi C."/>
            <person name="Lin Q."/>
            <person name="Hao G."/>
        </authorList>
    </citation>
    <scope>NUCLEOTIDE SEQUENCE [LARGE SCALE GENOMIC DNA]</scope>
    <source>
        <strain evidence="2 3">WL1483</strain>
    </source>
</reference>
<dbReference type="PROSITE" id="PS51340">
    <property type="entry name" value="MOSC"/>
    <property type="match status" value="1"/>
</dbReference>
<dbReference type="PANTHER" id="PTHR36930:SF1">
    <property type="entry name" value="MOSC DOMAIN-CONTAINING PROTEIN"/>
    <property type="match status" value="1"/>
</dbReference>
<dbReference type="Proteomes" id="UP000058114">
    <property type="component" value="Chromosome"/>
</dbReference>
<dbReference type="GO" id="GO:0003824">
    <property type="term" value="F:catalytic activity"/>
    <property type="evidence" value="ECO:0007669"/>
    <property type="project" value="InterPro"/>
</dbReference>
<sequence length="176" mass="18666">MRINEASPLAALMDSFPYPGRLELIALRPARGAPVVLVEQARLQPGKGLEGDRFAGREQSKRQVTLIQAEHLAVVAGLLQLPGLAPLGSALFIEEMAARIRRNLVVSGINLLALKGRTFRLGEALLEYTGPCEPCSKMELTLGPGGYNALRGHGGITARVLQGGTIGQGDALIPQP</sequence>
<dbReference type="PANTHER" id="PTHR36930">
    <property type="entry name" value="METAL-SULFUR CLUSTER BIOSYNTHESIS PROTEINS YUAD-RELATED"/>
    <property type="match status" value="1"/>
</dbReference>
<dbReference type="InterPro" id="IPR052716">
    <property type="entry name" value="MOSC_domain"/>
</dbReference>
<dbReference type="SUPFAM" id="SSF50800">
    <property type="entry name" value="PK beta-barrel domain-like"/>
    <property type="match status" value="1"/>
</dbReference>
<dbReference type="Pfam" id="PF03473">
    <property type="entry name" value="MOSC"/>
    <property type="match status" value="1"/>
</dbReference>